<dbReference type="PROSITE" id="PS50800">
    <property type="entry name" value="SAP"/>
    <property type="match status" value="1"/>
</dbReference>
<feature type="domain" description="SAP" evidence="2">
    <location>
        <begin position="11"/>
        <end position="45"/>
    </location>
</feature>
<evidence type="ECO:0000259" key="2">
    <source>
        <dbReference type="PROSITE" id="PS50800"/>
    </source>
</evidence>
<evidence type="ECO:0000313" key="3">
    <source>
        <dbReference type="EMBL" id="DAE12012.1"/>
    </source>
</evidence>
<dbReference type="SUPFAM" id="SSF68906">
    <property type="entry name" value="SAP domain"/>
    <property type="match status" value="1"/>
</dbReference>
<sequence>MKGHLDKKQLEEEYKVDELRELAKSLGLSPDGKKAELVERIAAVEVDVPDEDDEQQAAANTPTVNEQQTAGANVSETDTTVKVTVTETYKDLQRDITQHAGDTFEVTKERAAQLIEAGVAKAAE</sequence>
<dbReference type="InterPro" id="IPR003034">
    <property type="entry name" value="SAP_dom"/>
</dbReference>
<feature type="compositionally biased region" description="Polar residues" evidence="1">
    <location>
        <begin position="60"/>
        <end position="75"/>
    </location>
</feature>
<proteinExistence type="predicted"/>
<dbReference type="Gene3D" id="1.10.720.30">
    <property type="entry name" value="SAP domain"/>
    <property type="match status" value="1"/>
</dbReference>
<organism evidence="3">
    <name type="scientific">Myoviridae sp. ctv9K3</name>
    <dbReference type="NCBI Taxonomy" id="2825203"/>
    <lineage>
        <taxon>Viruses</taxon>
        <taxon>Duplodnaviria</taxon>
        <taxon>Heunggongvirae</taxon>
        <taxon>Uroviricota</taxon>
        <taxon>Caudoviricetes</taxon>
    </lineage>
</organism>
<name>A0A8S5Q0G6_9CAUD</name>
<reference evidence="3" key="1">
    <citation type="journal article" date="2021" name="Proc. Natl. Acad. Sci. U.S.A.">
        <title>A Catalog of Tens of Thousands of Viruses from Human Metagenomes Reveals Hidden Associations with Chronic Diseases.</title>
        <authorList>
            <person name="Tisza M.J."/>
            <person name="Buck C.B."/>
        </authorList>
    </citation>
    <scope>NUCLEOTIDE SEQUENCE</scope>
    <source>
        <strain evidence="3">Ctv9K3</strain>
    </source>
</reference>
<dbReference type="SMART" id="SM00513">
    <property type="entry name" value="SAP"/>
    <property type="match status" value="1"/>
</dbReference>
<feature type="region of interest" description="Disordered" evidence="1">
    <location>
        <begin position="48"/>
        <end position="76"/>
    </location>
</feature>
<dbReference type="Pfam" id="PF02037">
    <property type="entry name" value="SAP"/>
    <property type="match status" value="1"/>
</dbReference>
<dbReference type="EMBL" id="BK015541">
    <property type="protein sequence ID" value="DAE12012.1"/>
    <property type="molecule type" value="Genomic_DNA"/>
</dbReference>
<dbReference type="InterPro" id="IPR036361">
    <property type="entry name" value="SAP_dom_sf"/>
</dbReference>
<evidence type="ECO:0000256" key="1">
    <source>
        <dbReference type="SAM" id="MobiDB-lite"/>
    </source>
</evidence>
<protein>
    <submittedName>
        <fullName evidence="3">SAP domain</fullName>
    </submittedName>
</protein>
<accession>A0A8S5Q0G6</accession>